<evidence type="ECO:0000259" key="3">
    <source>
        <dbReference type="Pfam" id="PF07992"/>
    </source>
</evidence>
<dbReference type="InterPro" id="IPR036188">
    <property type="entry name" value="FAD/NAD-bd_sf"/>
</dbReference>
<reference evidence="4 5" key="1">
    <citation type="submission" date="2017-11" db="EMBL/GenBank/DDBJ databases">
        <title>Genomic Encyclopedia of Archaeal and Bacterial Type Strains, Phase II (KMG-II): From Individual Species to Whole Genera.</title>
        <authorList>
            <person name="Goeker M."/>
        </authorList>
    </citation>
    <scope>NUCLEOTIDE SEQUENCE [LARGE SCALE GENOMIC DNA]</scope>
    <source>
        <strain evidence="4 5">DSM 28175</strain>
    </source>
</reference>
<protein>
    <submittedName>
        <fullName evidence="4">Thioredoxin reductase</fullName>
    </submittedName>
</protein>
<dbReference type="AlphaFoldDB" id="A0A2H9VVW8"/>
<dbReference type="Pfam" id="PF07992">
    <property type="entry name" value="Pyr_redox_2"/>
    <property type="match status" value="1"/>
</dbReference>
<sequence length="302" mass="33005">METNFDVIIIGGSYAGLSAGMALGRSLRSVLIIDDGKPCNKQTPHSHNLITHDGETPAAIALKARQQVAAYNTVQFKQGLATSAKKHDGCFIVTTDDGKSFSAGKLLFATGVKDILPDIPGFSDCWGITVLHCPYCHGYEFKNVSTGIFGNGDEVFEYAKLISNWTKELTIFTNGPAELSNDQSDMLKRNQITVNELPVKQLIHNNGVLKKITFTNGLEQEVKAIYHRPVLKQHCNLPEELGCELNEHGFIQVDNMQQTTVQGVFAAGDNTTMFRSLAVAIADGSKAGAVINKLLVEERFKF</sequence>
<evidence type="ECO:0000313" key="4">
    <source>
        <dbReference type="EMBL" id="PJJ84957.1"/>
    </source>
</evidence>
<dbReference type="PANTHER" id="PTHR48105">
    <property type="entry name" value="THIOREDOXIN REDUCTASE 1-RELATED-RELATED"/>
    <property type="match status" value="1"/>
</dbReference>
<evidence type="ECO:0000313" key="5">
    <source>
        <dbReference type="Proteomes" id="UP000242687"/>
    </source>
</evidence>
<dbReference type="EMBL" id="PGFJ01000001">
    <property type="protein sequence ID" value="PJJ84957.1"/>
    <property type="molecule type" value="Genomic_DNA"/>
</dbReference>
<evidence type="ECO:0000256" key="2">
    <source>
        <dbReference type="ARBA" id="ARBA00023002"/>
    </source>
</evidence>
<dbReference type="Proteomes" id="UP000242687">
    <property type="component" value="Unassembled WGS sequence"/>
</dbReference>
<accession>A0A2H9VVW8</accession>
<gene>
    <name evidence="4" type="ORF">CLV57_1979</name>
</gene>
<dbReference type="RefSeq" id="WP_100341117.1">
    <property type="nucleotide sequence ID" value="NZ_PGFJ01000001.1"/>
</dbReference>
<dbReference type="PRINTS" id="PR00469">
    <property type="entry name" value="PNDRDTASEII"/>
</dbReference>
<proteinExistence type="predicted"/>
<keyword evidence="1" id="KW-0285">Flavoprotein</keyword>
<dbReference type="SUPFAM" id="SSF51905">
    <property type="entry name" value="FAD/NAD(P)-binding domain"/>
    <property type="match status" value="1"/>
</dbReference>
<keyword evidence="5" id="KW-1185">Reference proteome</keyword>
<dbReference type="GO" id="GO:0016491">
    <property type="term" value="F:oxidoreductase activity"/>
    <property type="evidence" value="ECO:0007669"/>
    <property type="project" value="UniProtKB-KW"/>
</dbReference>
<comment type="caution">
    <text evidence="4">The sequence shown here is derived from an EMBL/GenBank/DDBJ whole genome shotgun (WGS) entry which is preliminary data.</text>
</comment>
<keyword evidence="2" id="KW-0560">Oxidoreductase</keyword>
<dbReference type="Gene3D" id="3.50.50.60">
    <property type="entry name" value="FAD/NAD(P)-binding domain"/>
    <property type="match status" value="2"/>
</dbReference>
<feature type="domain" description="FAD/NAD(P)-binding" evidence="3">
    <location>
        <begin position="5"/>
        <end position="284"/>
    </location>
</feature>
<dbReference type="InterPro" id="IPR023753">
    <property type="entry name" value="FAD/NAD-binding_dom"/>
</dbReference>
<dbReference type="PRINTS" id="PR00368">
    <property type="entry name" value="FADPNR"/>
</dbReference>
<organism evidence="4 5">
    <name type="scientific">Mucilaginibacter auburnensis</name>
    <dbReference type="NCBI Taxonomy" id="1457233"/>
    <lineage>
        <taxon>Bacteria</taxon>
        <taxon>Pseudomonadati</taxon>
        <taxon>Bacteroidota</taxon>
        <taxon>Sphingobacteriia</taxon>
        <taxon>Sphingobacteriales</taxon>
        <taxon>Sphingobacteriaceae</taxon>
        <taxon>Mucilaginibacter</taxon>
    </lineage>
</organism>
<name>A0A2H9VVW8_9SPHI</name>
<evidence type="ECO:0000256" key="1">
    <source>
        <dbReference type="ARBA" id="ARBA00022630"/>
    </source>
</evidence>
<dbReference type="OrthoDB" id="9806179at2"/>
<dbReference type="InterPro" id="IPR050097">
    <property type="entry name" value="Ferredoxin-NADP_redctase_2"/>
</dbReference>